<dbReference type="GO" id="GO:0016740">
    <property type="term" value="F:transferase activity"/>
    <property type="evidence" value="ECO:0007669"/>
    <property type="project" value="UniProtKB-KW"/>
</dbReference>
<dbReference type="EMBL" id="VYQB01000038">
    <property type="protein sequence ID" value="KAA9011207.1"/>
    <property type="molecule type" value="Genomic_DNA"/>
</dbReference>
<evidence type="ECO:0000313" key="5">
    <source>
        <dbReference type="Proteomes" id="UP000326364"/>
    </source>
</evidence>
<keyword evidence="3" id="KW-0808">Transferase</keyword>
<evidence type="ECO:0000313" key="3">
    <source>
        <dbReference type="EMBL" id="KAA9022845.1"/>
    </source>
</evidence>
<keyword evidence="5" id="KW-1185">Reference proteome</keyword>
<evidence type="ECO:0000313" key="4">
    <source>
        <dbReference type="Proteomes" id="UP000325933"/>
    </source>
</evidence>
<comment type="caution">
    <text evidence="3">The sequence shown here is derived from an EMBL/GenBank/DDBJ whole genome shotgun (WGS) entry which is preliminary data.</text>
</comment>
<organism evidence="3 4">
    <name type="scientific">Sphingobium limneticum</name>
    <dbReference type="NCBI Taxonomy" id="1007511"/>
    <lineage>
        <taxon>Bacteria</taxon>
        <taxon>Pseudomonadati</taxon>
        <taxon>Pseudomonadota</taxon>
        <taxon>Alphaproteobacteria</taxon>
        <taxon>Sphingomonadales</taxon>
        <taxon>Sphingomonadaceae</taxon>
        <taxon>Sphingobium</taxon>
    </lineage>
</organism>
<dbReference type="SUPFAM" id="SSF56112">
    <property type="entry name" value="Protein kinase-like (PK-like)"/>
    <property type="match status" value="1"/>
</dbReference>
<gene>
    <name evidence="3" type="ORF">F4U95_24165</name>
    <name evidence="2" type="ORF">F4U96_23555</name>
</gene>
<evidence type="ECO:0000259" key="1">
    <source>
        <dbReference type="Pfam" id="PF01636"/>
    </source>
</evidence>
<dbReference type="Pfam" id="PF01636">
    <property type="entry name" value="APH"/>
    <property type="match status" value="1"/>
</dbReference>
<sequence length="282" mass="31039">MENPDARRTSSGEMPPFIARGASAELFDVGNGQVLKLFRDSVSDDMIAREVEASIHAGACGVPTAAAIGQRTWDGRRGIVYPRLEGGTVMDWIRRNPMRAGWVLDQMGEIHAAMHRVRGGALRSLKQVLATDISYGPAPISLQRTAIAYLESLPDGDALTHGDFHLGNVMMTQQGMMVIDWSKAAAGHMAADAVRSEMLMRFGIGPSDWVTNLWRDWAAGRLRKSYMKASAVSVHDINAWRPVVALAWLRARDAGRTPAFMRYLEEALLRNGIETTFSTSQK</sequence>
<name>A0A5J5HNY9_9SPHN</name>
<reference evidence="4 5" key="1">
    <citation type="submission" date="2019-09" db="EMBL/GenBank/DDBJ databases">
        <authorList>
            <person name="Feng G."/>
        </authorList>
    </citation>
    <scope>NUCLEOTIDE SEQUENCE [LARGE SCALE GENOMIC DNA]</scope>
    <source>
        <strain evidence="3 4">KACC 19283</strain>
        <strain evidence="2 5">KACC 19284</strain>
    </source>
</reference>
<feature type="domain" description="Aminoglycoside phosphotransferase" evidence="1">
    <location>
        <begin position="18"/>
        <end position="216"/>
    </location>
</feature>
<proteinExistence type="predicted"/>
<dbReference type="Proteomes" id="UP000325933">
    <property type="component" value="Unassembled WGS sequence"/>
</dbReference>
<evidence type="ECO:0000313" key="2">
    <source>
        <dbReference type="EMBL" id="KAA9011207.1"/>
    </source>
</evidence>
<dbReference type="InterPro" id="IPR002575">
    <property type="entry name" value="Aminoglycoside_PTrfase"/>
</dbReference>
<protein>
    <submittedName>
        <fullName evidence="3">Aminoglycoside phosphotransferase family protein</fullName>
    </submittedName>
</protein>
<accession>A0A5J5HNY9</accession>
<dbReference type="Proteomes" id="UP000326364">
    <property type="component" value="Unassembled WGS sequence"/>
</dbReference>
<dbReference type="InterPro" id="IPR011009">
    <property type="entry name" value="Kinase-like_dom_sf"/>
</dbReference>
<dbReference type="Gene3D" id="3.90.1200.10">
    <property type="match status" value="1"/>
</dbReference>
<dbReference type="EMBL" id="VYQA01000047">
    <property type="protein sequence ID" value="KAA9022845.1"/>
    <property type="molecule type" value="Genomic_DNA"/>
</dbReference>
<dbReference type="AlphaFoldDB" id="A0A5J5HNY9"/>